<dbReference type="AlphaFoldDB" id="A0A9Q1K6D8"/>
<reference evidence="1" key="1">
    <citation type="submission" date="2022-04" db="EMBL/GenBank/DDBJ databases">
        <title>Carnegiea gigantea Genome sequencing and assembly v2.</title>
        <authorList>
            <person name="Copetti D."/>
            <person name="Sanderson M.J."/>
            <person name="Burquez A."/>
            <person name="Wojciechowski M.F."/>
        </authorList>
    </citation>
    <scope>NUCLEOTIDE SEQUENCE</scope>
    <source>
        <strain evidence="1">SGP5-SGP5p</strain>
        <tissue evidence="1">Aerial part</tissue>
    </source>
</reference>
<evidence type="ECO:0000313" key="2">
    <source>
        <dbReference type="Proteomes" id="UP001153076"/>
    </source>
</evidence>
<sequence>MECEEMSLFGADRYLCFRVDIDARKPLRMGINVKGEGKQIWVYFKFLKLPDFCYGCRELGLVLKAYEETDLDSPKIALLYGALLSRSLLKFVRRNSKSKLQEETKLFVAFRSNKKNYNVRQHLVFDEKIRPSLDGGSNVVGDMVGHDSNIVVDEDKVVAANSGKKKFRVVEAYTKDDRLMSSTSSTSLVSITNFDNGVTNNINKNTTVCDTFKPPSSPPLGRSRGDHSCHLTKKAGSTYAEATKCGMGYSPNFAYNSTELRVISALPSFESLVISYQGRSMKVPLSYEGLHESILKPLTQLEIIIVEPTLPTIEKDLSNSHSPLQTHATDITLEPSSANMILPHPTHNQEGPANSDPLNTMDEDMVADSNDNDYEDSQALVLDEEEMVDTFLNLDPLQDLEMSTKSSKRRRVEEGDEGVAASLERFNGYSGHKDLSSQLNTQHIIWNMGFTDYDFALPVNYSRGIWVLWDNNHFHASVLIKDNRGIHRIIHDPTLAKNFLISVVYALLKLDC</sequence>
<accession>A0A9Q1K6D8</accession>
<comment type="caution">
    <text evidence="1">The sequence shown here is derived from an EMBL/GenBank/DDBJ whole genome shotgun (WGS) entry which is preliminary data.</text>
</comment>
<evidence type="ECO:0000313" key="1">
    <source>
        <dbReference type="EMBL" id="KAJ8437482.1"/>
    </source>
</evidence>
<proteinExistence type="predicted"/>
<name>A0A9Q1K6D8_9CARY</name>
<gene>
    <name evidence="1" type="ORF">Cgig2_002983</name>
</gene>
<organism evidence="1 2">
    <name type="scientific">Carnegiea gigantea</name>
    <dbReference type="NCBI Taxonomy" id="171969"/>
    <lineage>
        <taxon>Eukaryota</taxon>
        <taxon>Viridiplantae</taxon>
        <taxon>Streptophyta</taxon>
        <taxon>Embryophyta</taxon>
        <taxon>Tracheophyta</taxon>
        <taxon>Spermatophyta</taxon>
        <taxon>Magnoliopsida</taxon>
        <taxon>eudicotyledons</taxon>
        <taxon>Gunneridae</taxon>
        <taxon>Pentapetalae</taxon>
        <taxon>Caryophyllales</taxon>
        <taxon>Cactineae</taxon>
        <taxon>Cactaceae</taxon>
        <taxon>Cactoideae</taxon>
        <taxon>Echinocereeae</taxon>
        <taxon>Carnegiea</taxon>
    </lineage>
</organism>
<keyword evidence="2" id="KW-1185">Reference proteome</keyword>
<protein>
    <submittedName>
        <fullName evidence="1">Uncharacterized protein</fullName>
    </submittedName>
</protein>
<dbReference type="Proteomes" id="UP001153076">
    <property type="component" value="Unassembled WGS sequence"/>
</dbReference>
<dbReference type="EMBL" id="JAKOGI010000298">
    <property type="protein sequence ID" value="KAJ8437482.1"/>
    <property type="molecule type" value="Genomic_DNA"/>
</dbReference>
<dbReference type="OrthoDB" id="1701901at2759"/>